<keyword evidence="4" id="KW-1185">Reference proteome</keyword>
<dbReference type="SUPFAM" id="SSF58113">
    <property type="entry name" value="Apolipoprotein A-I"/>
    <property type="match status" value="1"/>
</dbReference>
<keyword evidence="2" id="KW-0472">Membrane</keyword>
<dbReference type="Proteomes" id="UP000267400">
    <property type="component" value="Unassembled WGS sequence"/>
</dbReference>
<organism evidence="3 4">
    <name type="scientific">Halomonas nitroreducens</name>
    <dbReference type="NCBI Taxonomy" id="447425"/>
    <lineage>
        <taxon>Bacteria</taxon>
        <taxon>Pseudomonadati</taxon>
        <taxon>Pseudomonadota</taxon>
        <taxon>Gammaproteobacteria</taxon>
        <taxon>Oceanospirillales</taxon>
        <taxon>Halomonadaceae</taxon>
        <taxon>Halomonas</taxon>
    </lineage>
</organism>
<feature type="coiled-coil region" evidence="1">
    <location>
        <begin position="164"/>
        <end position="191"/>
    </location>
</feature>
<name>A0A3S0K184_9GAMM</name>
<evidence type="ECO:0000256" key="1">
    <source>
        <dbReference type="SAM" id="Coils"/>
    </source>
</evidence>
<reference evidence="3 4" key="1">
    <citation type="submission" date="2018-12" db="EMBL/GenBank/DDBJ databases">
        <authorList>
            <person name="Yu L."/>
        </authorList>
    </citation>
    <scope>NUCLEOTIDE SEQUENCE [LARGE SCALE GENOMIC DNA]</scope>
    <source>
        <strain evidence="3 4">11S</strain>
    </source>
</reference>
<keyword evidence="2" id="KW-1133">Transmembrane helix</keyword>
<evidence type="ECO:0000313" key="4">
    <source>
        <dbReference type="Proteomes" id="UP000267400"/>
    </source>
</evidence>
<feature type="transmembrane region" description="Helical" evidence="2">
    <location>
        <begin position="231"/>
        <end position="256"/>
    </location>
</feature>
<feature type="transmembrane region" description="Helical" evidence="2">
    <location>
        <begin position="34"/>
        <end position="52"/>
    </location>
</feature>
<dbReference type="RefSeq" id="WP_126485932.1">
    <property type="nucleotide sequence ID" value="NZ_RXNS01000017.1"/>
</dbReference>
<accession>A0A3S0K184</accession>
<keyword evidence="2" id="KW-0812">Transmembrane</keyword>
<comment type="caution">
    <text evidence="3">The sequence shown here is derived from an EMBL/GenBank/DDBJ whole genome shotgun (WGS) entry which is preliminary data.</text>
</comment>
<evidence type="ECO:0000256" key="2">
    <source>
        <dbReference type="SAM" id="Phobius"/>
    </source>
</evidence>
<protein>
    <submittedName>
        <fullName evidence="3">Lipopolysaccharide biosynthesis protein</fullName>
    </submittedName>
</protein>
<sequence length="265" mass="29488">MSDQYSGKGRLSTSKEDEISFVDLAKILILRWKIMAVVFSLFMVMALGYIAMMPRQYEYVTIYHLAEQAALSSDHGGSVALESPKSVESKLKNLYFAPATRGLLESTNLESLPFRIHFSNPADTKLLVINSEAAEQFADHVETLHQDLIERVMENQQELIEQRRAVLESQLESTERGLEAVKEANSEYTSQLMASYSSRILELQAQLGQLKEGMVEKVAARGLNPVGMSRSLLLALSIAFGLLFAVLSAFMMQFVLAVKKSLAEG</sequence>
<keyword evidence="1" id="KW-0175">Coiled coil</keyword>
<gene>
    <name evidence="3" type="ORF">EKG36_16065</name>
</gene>
<dbReference type="EMBL" id="RXNS01000017">
    <property type="protein sequence ID" value="RTR00146.1"/>
    <property type="molecule type" value="Genomic_DNA"/>
</dbReference>
<proteinExistence type="predicted"/>
<evidence type="ECO:0000313" key="3">
    <source>
        <dbReference type="EMBL" id="RTR00146.1"/>
    </source>
</evidence>
<dbReference type="AlphaFoldDB" id="A0A3S0K184"/>
<dbReference type="OrthoDB" id="5781423at2"/>